<evidence type="ECO:0000256" key="1">
    <source>
        <dbReference type="SAM" id="MobiDB-lite"/>
    </source>
</evidence>
<reference evidence="2" key="1">
    <citation type="submission" date="2015-06" db="UniProtKB">
        <authorList>
            <consortium name="EnsemblPlants"/>
        </authorList>
    </citation>
    <scope>IDENTIFICATION</scope>
</reference>
<keyword evidence="3" id="KW-1185">Reference proteome</keyword>
<dbReference type="AlphaFoldDB" id="I1Q8S9"/>
<evidence type="ECO:0008006" key="4">
    <source>
        <dbReference type="Google" id="ProtNLM"/>
    </source>
</evidence>
<feature type="region of interest" description="Disordered" evidence="1">
    <location>
        <begin position="1"/>
        <end position="48"/>
    </location>
</feature>
<dbReference type="EnsemblPlants" id="ORGLA07G0052100.1">
    <property type="protein sequence ID" value="ORGLA07G0052100.1"/>
    <property type="gene ID" value="ORGLA07G0052100"/>
</dbReference>
<accession>I1Q8S9</accession>
<evidence type="ECO:0000313" key="2">
    <source>
        <dbReference type="EnsemblPlants" id="ORGLA07G0052100.1"/>
    </source>
</evidence>
<reference evidence="2 3" key="2">
    <citation type="submission" date="2018-04" db="EMBL/GenBank/DDBJ databases">
        <title>OglaRS2 (Oryza glaberrima Reference Sequence Version 2).</title>
        <authorList>
            <person name="Zhang J."/>
            <person name="Kudrna D."/>
            <person name="Lee S."/>
            <person name="Talag J."/>
            <person name="Rajasekar S."/>
            <person name="Wing R.A."/>
        </authorList>
    </citation>
    <scope>NUCLEOTIDE SEQUENCE [LARGE SCALE GENOMIC DNA]</scope>
    <source>
        <strain evidence="2 3">cv. IRGC 96717</strain>
    </source>
</reference>
<organism evidence="2 3">
    <name type="scientific">Oryza glaberrima</name>
    <name type="common">African rice</name>
    <dbReference type="NCBI Taxonomy" id="4538"/>
    <lineage>
        <taxon>Eukaryota</taxon>
        <taxon>Viridiplantae</taxon>
        <taxon>Streptophyta</taxon>
        <taxon>Embryophyta</taxon>
        <taxon>Tracheophyta</taxon>
        <taxon>Spermatophyta</taxon>
        <taxon>Magnoliopsida</taxon>
        <taxon>Liliopsida</taxon>
        <taxon>Poales</taxon>
        <taxon>Poaceae</taxon>
        <taxon>BOP clade</taxon>
        <taxon>Oryzoideae</taxon>
        <taxon>Oryzeae</taxon>
        <taxon>Oryzinae</taxon>
        <taxon>Oryza</taxon>
    </lineage>
</organism>
<feature type="compositionally biased region" description="Basic and acidic residues" evidence="1">
    <location>
        <begin position="18"/>
        <end position="32"/>
    </location>
</feature>
<name>I1Q8S9_ORYGL</name>
<dbReference type="Gramene" id="ORGLA07G0052100.1">
    <property type="protein sequence ID" value="ORGLA07G0052100.1"/>
    <property type="gene ID" value="ORGLA07G0052100"/>
</dbReference>
<evidence type="ECO:0000313" key="3">
    <source>
        <dbReference type="Proteomes" id="UP000007306"/>
    </source>
</evidence>
<feature type="compositionally biased region" description="Basic residues" evidence="1">
    <location>
        <begin position="38"/>
        <end position="47"/>
    </location>
</feature>
<dbReference type="Proteomes" id="UP000007306">
    <property type="component" value="Chromosome 7"/>
</dbReference>
<protein>
    <recommendedName>
        <fullName evidence="4">DUF834 domain-containing protein</fullName>
    </recommendedName>
</protein>
<proteinExistence type="predicted"/>
<sequence>MAAGGRRGSGARRRQWRERRERRQRERRERHTPSTVTHLHHHRRVRSWQRTAGAAAAALTVEDGDDVEAGALVRDSGGEVGPLLRGQHGGCPLHLPHGSPMAGARSPRRWPVLVAAACWCWSGVVRPRRSHRRR</sequence>
<dbReference type="HOGENOM" id="CLU_2065140_0_0_1"/>